<proteinExistence type="predicted"/>
<sequence length="341" mass="38181">MQIVILLFVQQLFSAEGYSAFSDRDELRSTLIDWENNPGNRPTIESTYGPIEDWDVSSVTSFVALFLGLRNFNEEIGNWETSQVTDMSFTFSGATAFNKDIGSWKTPRVTTMSNMFAHTRAFNQDIGSWDTSQVTDMTNMFNGGRAFNGKVGSWDVSSVTLMRFMFRDAEAFNQPIGKWVPSQATNMRGMFERAADFNQPLNSWDVSSVGDFNSMFNGATVFNQCLDSWTDQINSTSSNNVFTGTSCPDEDCTVCPPRAWCEDLDALDYALLNKKGKLAARQCILHSLIEDYKFPAKLPSWSRVATKAGLTSVFCFIMVSLVVAAAAWRIRRQGSLVYEAL</sequence>
<accession>A0A1Q9BXT9</accession>
<organism evidence="1 2">
    <name type="scientific">Symbiodinium microadriaticum</name>
    <name type="common">Dinoflagellate</name>
    <name type="synonym">Zooxanthella microadriatica</name>
    <dbReference type="NCBI Taxonomy" id="2951"/>
    <lineage>
        <taxon>Eukaryota</taxon>
        <taxon>Sar</taxon>
        <taxon>Alveolata</taxon>
        <taxon>Dinophyceae</taxon>
        <taxon>Suessiales</taxon>
        <taxon>Symbiodiniaceae</taxon>
        <taxon>Symbiodinium</taxon>
    </lineage>
</organism>
<dbReference type="OrthoDB" id="406998at2759"/>
<dbReference type="Pfam" id="PF03382">
    <property type="entry name" value="DUF285"/>
    <property type="match status" value="1"/>
</dbReference>
<dbReference type="AlphaFoldDB" id="A0A1Q9BXT9"/>
<evidence type="ECO:0000313" key="2">
    <source>
        <dbReference type="Proteomes" id="UP000186817"/>
    </source>
</evidence>
<comment type="caution">
    <text evidence="1">The sequence shown here is derived from an EMBL/GenBank/DDBJ whole genome shotgun (WGS) entry which is preliminary data.</text>
</comment>
<dbReference type="InterPro" id="IPR005046">
    <property type="entry name" value="DUF285"/>
</dbReference>
<gene>
    <name evidence="1" type="ORF">AK812_SmicGene44691</name>
</gene>
<evidence type="ECO:0000313" key="1">
    <source>
        <dbReference type="EMBL" id="OLP75496.1"/>
    </source>
</evidence>
<protein>
    <submittedName>
        <fullName evidence="1">Uncharacterized protein</fullName>
    </submittedName>
</protein>
<keyword evidence="2" id="KW-1185">Reference proteome</keyword>
<dbReference type="Proteomes" id="UP000186817">
    <property type="component" value="Unassembled WGS sequence"/>
</dbReference>
<dbReference type="EMBL" id="LSRX01002444">
    <property type="protein sequence ID" value="OLP75496.1"/>
    <property type="molecule type" value="Genomic_DNA"/>
</dbReference>
<name>A0A1Q9BXT9_SYMMI</name>
<dbReference type="InterPro" id="IPR011889">
    <property type="entry name" value="Liste_lipo_26"/>
</dbReference>
<reference evidence="1 2" key="1">
    <citation type="submission" date="2016-02" db="EMBL/GenBank/DDBJ databases">
        <title>Genome analysis of coral dinoflagellate symbionts highlights evolutionary adaptations to a symbiotic lifestyle.</title>
        <authorList>
            <person name="Aranda M."/>
            <person name="Li Y."/>
            <person name="Liew Y.J."/>
            <person name="Baumgarten S."/>
            <person name="Simakov O."/>
            <person name="Wilson M."/>
            <person name="Piel J."/>
            <person name="Ashoor H."/>
            <person name="Bougouffa S."/>
            <person name="Bajic V.B."/>
            <person name="Ryu T."/>
            <person name="Ravasi T."/>
            <person name="Bayer T."/>
            <person name="Micklem G."/>
            <person name="Kim H."/>
            <person name="Bhak J."/>
            <person name="Lajeunesse T.C."/>
            <person name="Voolstra C.R."/>
        </authorList>
    </citation>
    <scope>NUCLEOTIDE SEQUENCE [LARGE SCALE GENOMIC DNA]</scope>
    <source>
        <strain evidence="1 2">CCMP2467</strain>
    </source>
</reference>
<dbReference type="NCBIfam" id="TIGR02167">
    <property type="entry name" value="Liste_lipo_26"/>
    <property type="match status" value="3"/>
</dbReference>